<feature type="region of interest" description="Disordered" evidence="1">
    <location>
        <begin position="1"/>
        <end position="53"/>
    </location>
</feature>
<name>A0A8T4LAB2_9ARCH</name>
<dbReference type="Pfam" id="PF17957">
    <property type="entry name" value="Big_7"/>
    <property type="match status" value="1"/>
</dbReference>
<dbReference type="Proteomes" id="UP000683213">
    <property type="component" value="Unassembled WGS sequence"/>
</dbReference>
<proteinExistence type="predicted"/>
<dbReference type="InterPro" id="IPR011635">
    <property type="entry name" value="CARDB"/>
</dbReference>
<feature type="compositionally biased region" description="Low complexity" evidence="1">
    <location>
        <begin position="33"/>
        <end position="49"/>
    </location>
</feature>
<feature type="domain" description="CARDB" evidence="2">
    <location>
        <begin position="238"/>
        <end position="347"/>
    </location>
</feature>
<organism evidence="3 4">
    <name type="scientific">Candidatus Iainarchaeum sp</name>
    <dbReference type="NCBI Taxonomy" id="3101447"/>
    <lineage>
        <taxon>Archaea</taxon>
        <taxon>Candidatus Iainarchaeota</taxon>
        <taxon>Candidatus Iainarchaeia</taxon>
        <taxon>Candidatus Iainarchaeales</taxon>
        <taxon>Candidatus Iainarchaeaceae</taxon>
        <taxon>Candidatus Iainarchaeum</taxon>
    </lineage>
</organism>
<evidence type="ECO:0000313" key="4">
    <source>
        <dbReference type="Proteomes" id="UP000683213"/>
    </source>
</evidence>
<sequence>MEQKQLKVKDSEGNESSTVNDSTVYDSTAPTVTISSPTSGSDTTSSSITVQYTGSDGTGSGVKTYWLRLDSGATINNSTNTSYVFSGYSNGNHTIYVWATDNLDYNGSEASVTFRKTGGGGGPVCGNGSCEAGENKNNCPSDCAPAGPVCGNASCETGEDCSTCSADCGVCPPADVCGDGQCTGSETTSTCPADCSLPIQTCAEQNGFICSAFETCSGTLLSATDSDACCSIPCESVPDLTISASASSVINDGSTGLVVVTVYNNAGETDASFTVKLKEKGTGPDKYSESKTVNGLGAGDAVSLVFNIAFNSSNPQMSGWLYQTKEFVLTADDSGAVAESNESNNETQVSIYFAGPEICNNNADDDGDGLVDEGCNLPNLYIKSIEIGSPTYVGTDLISVEFTVIVKSDYAKSEDFYVEFFKDALSGNGVAVTFIDAVSKDGELTLQFVWEAPIGTVFRLAEKEEGIAAYFQEATNFYVFVDSEGDISEVNEADNVEEIFIELLLSDLTLENVDIPSSVFSGENIMVSGMVKNPGDNASTPFTLSLYFNNELVDSGQFEALAIDSNAAFIFSVDSAAFEGENEVRVVVDPLDEVPESNESNNEILSITYVVDPALFYSYDEFLQNEPLWVSIWNSTASGQNNTYKYSVAGANLSVLQLISLSEFREDEVLLTSKLSSNLSSLSTNNLRIDRNNSLYSVHEFDVIERGLVPAYGQVNDVGVKWWTEPSFIRRMHYERINSLSLIWWTIWTENQ</sequence>
<reference evidence="3" key="2">
    <citation type="submission" date="2021-05" db="EMBL/GenBank/DDBJ databases">
        <title>Protein family content uncovers lineage relationships and bacterial pathway maintenance mechanisms in DPANN archaea.</title>
        <authorList>
            <person name="Castelle C.J."/>
            <person name="Meheust R."/>
            <person name="Jaffe A.L."/>
            <person name="Seitz K."/>
            <person name="Gong X."/>
            <person name="Baker B.J."/>
            <person name="Banfield J.F."/>
        </authorList>
    </citation>
    <scope>NUCLEOTIDE SEQUENCE</scope>
    <source>
        <strain evidence="3">RIFCSPHIGHO2_01_FULL_GW2011_AR10_43_9</strain>
    </source>
</reference>
<evidence type="ECO:0000259" key="2">
    <source>
        <dbReference type="Pfam" id="PF07705"/>
    </source>
</evidence>
<feature type="compositionally biased region" description="Polar residues" evidence="1">
    <location>
        <begin position="14"/>
        <end position="32"/>
    </location>
</feature>
<feature type="compositionally biased region" description="Basic and acidic residues" evidence="1">
    <location>
        <begin position="1"/>
        <end position="12"/>
    </location>
</feature>
<evidence type="ECO:0000313" key="3">
    <source>
        <dbReference type="EMBL" id="MBS3059876.1"/>
    </source>
</evidence>
<feature type="domain" description="CARDB" evidence="2">
    <location>
        <begin position="506"/>
        <end position="603"/>
    </location>
</feature>
<evidence type="ECO:0000256" key="1">
    <source>
        <dbReference type="SAM" id="MobiDB-lite"/>
    </source>
</evidence>
<dbReference type="EMBL" id="JAGVWF010000088">
    <property type="protein sequence ID" value="MBS3059876.1"/>
    <property type="molecule type" value="Genomic_DNA"/>
</dbReference>
<dbReference type="InterPro" id="IPR013783">
    <property type="entry name" value="Ig-like_fold"/>
</dbReference>
<reference evidence="3" key="1">
    <citation type="submission" date="2021-03" db="EMBL/GenBank/DDBJ databases">
        <authorList>
            <person name="Jaffe A."/>
        </authorList>
    </citation>
    <scope>NUCLEOTIDE SEQUENCE</scope>
    <source>
        <strain evidence="3">RIFCSPHIGHO2_01_FULL_GW2011_AR10_43_9</strain>
    </source>
</reference>
<gene>
    <name evidence="3" type="ORF">J4224_05665</name>
</gene>
<comment type="caution">
    <text evidence="3">The sequence shown here is derived from an EMBL/GenBank/DDBJ whole genome shotgun (WGS) entry which is preliminary data.</text>
</comment>
<dbReference type="Pfam" id="PF07705">
    <property type="entry name" value="CARDB"/>
    <property type="match status" value="2"/>
</dbReference>
<protein>
    <recommendedName>
        <fullName evidence="2">CARDB domain-containing protein</fullName>
    </recommendedName>
</protein>
<dbReference type="AlphaFoldDB" id="A0A8T4LAB2"/>
<accession>A0A8T4LAB2</accession>
<dbReference type="Gene3D" id="2.60.40.10">
    <property type="entry name" value="Immunoglobulins"/>
    <property type="match status" value="4"/>
</dbReference>